<feature type="compositionally biased region" description="Low complexity" evidence="6">
    <location>
        <begin position="151"/>
        <end position="178"/>
    </location>
</feature>
<evidence type="ECO:0000256" key="6">
    <source>
        <dbReference type="SAM" id="MobiDB-lite"/>
    </source>
</evidence>
<evidence type="ECO:0000256" key="3">
    <source>
        <dbReference type="ARBA" id="ARBA00022692"/>
    </source>
</evidence>
<name>A0A7W9J619_9ACTN</name>
<evidence type="ECO:0000256" key="5">
    <source>
        <dbReference type="ARBA" id="ARBA00023136"/>
    </source>
</evidence>
<evidence type="ECO:0000256" key="4">
    <source>
        <dbReference type="ARBA" id="ARBA00022989"/>
    </source>
</evidence>
<dbReference type="PANTHER" id="PTHR30086">
    <property type="entry name" value="ARGININE EXPORTER PROTEIN ARGO"/>
    <property type="match status" value="1"/>
</dbReference>
<feature type="transmembrane region" description="Helical" evidence="7">
    <location>
        <begin position="76"/>
        <end position="94"/>
    </location>
</feature>
<evidence type="ECO:0000313" key="9">
    <source>
        <dbReference type="Proteomes" id="UP000549971"/>
    </source>
</evidence>
<dbReference type="RefSeq" id="WP_337925750.1">
    <property type="nucleotide sequence ID" value="NZ_JACHMY010000001.1"/>
</dbReference>
<feature type="region of interest" description="Disordered" evidence="6">
    <location>
        <begin position="143"/>
        <end position="186"/>
    </location>
</feature>
<dbReference type="Proteomes" id="UP000549971">
    <property type="component" value="Unassembled WGS sequence"/>
</dbReference>
<feature type="transmembrane region" description="Helical" evidence="7">
    <location>
        <begin position="115"/>
        <end position="138"/>
    </location>
</feature>
<evidence type="ECO:0000313" key="8">
    <source>
        <dbReference type="EMBL" id="MBB5836291.1"/>
    </source>
</evidence>
<proteinExistence type="predicted"/>
<feature type="transmembrane region" description="Helical" evidence="7">
    <location>
        <begin position="40"/>
        <end position="64"/>
    </location>
</feature>
<dbReference type="AlphaFoldDB" id="A0A7W9J619"/>
<dbReference type="Pfam" id="PF01810">
    <property type="entry name" value="LysE"/>
    <property type="match status" value="1"/>
</dbReference>
<dbReference type="InterPro" id="IPR001123">
    <property type="entry name" value="LeuE-type"/>
</dbReference>
<reference evidence="8 9" key="1">
    <citation type="submission" date="2020-08" db="EMBL/GenBank/DDBJ databases">
        <title>Sequencing the genomes of 1000 actinobacteria strains.</title>
        <authorList>
            <person name="Klenk H.-P."/>
        </authorList>
    </citation>
    <scope>NUCLEOTIDE SEQUENCE [LARGE SCALE GENOMIC DNA]</scope>
    <source>
        <strain evidence="8 9">DSM 28967</strain>
    </source>
</reference>
<keyword evidence="3 7" id="KW-0812">Transmembrane</keyword>
<keyword evidence="2" id="KW-1003">Cell membrane</keyword>
<dbReference type="EMBL" id="JACHMY010000001">
    <property type="protein sequence ID" value="MBB5836291.1"/>
    <property type="molecule type" value="Genomic_DNA"/>
</dbReference>
<dbReference type="PANTHER" id="PTHR30086:SF20">
    <property type="entry name" value="ARGININE EXPORTER PROTEIN ARGO-RELATED"/>
    <property type="match status" value="1"/>
</dbReference>
<gene>
    <name evidence="8" type="ORF">HDA39_003025</name>
</gene>
<evidence type="ECO:0000256" key="7">
    <source>
        <dbReference type="SAM" id="Phobius"/>
    </source>
</evidence>
<keyword evidence="9" id="KW-1185">Reference proteome</keyword>
<comment type="caution">
    <text evidence="8">The sequence shown here is derived from an EMBL/GenBank/DDBJ whole genome shotgun (WGS) entry which is preliminary data.</text>
</comment>
<sequence length="186" mass="18691">MITALVAGLIAGYGIAIPVGAIGTYLVALTARTTLKVGAAAALGVATADGLYALIATLGGSAIAPALAPITTPLKWISVAVLLALAARGATLAITHHRRLQSTQPIPPPPTPASAYFTLLGMTLLNPTTILYFTALVLGTHDTTTPTHNKPSSSPRPSSHRPPGNSSSPPAAPSWAASSPPPKLAS</sequence>
<feature type="transmembrane region" description="Helical" evidence="7">
    <location>
        <begin position="6"/>
        <end position="28"/>
    </location>
</feature>
<keyword evidence="5 7" id="KW-0472">Membrane</keyword>
<accession>A0A7W9J619</accession>
<organism evidence="8 9">
    <name type="scientific">Kribbella italica</name>
    <dbReference type="NCBI Taxonomy" id="1540520"/>
    <lineage>
        <taxon>Bacteria</taxon>
        <taxon>Bacillati</taxon>
        <taxon>Actinomycetota</taxon>
        <taxon>Actinomycetes</taxon>
        <taxon>Propionibacteriales</taxon>
        <taxon>Kribbellaceae</taxon>
        <taxon>Kribbella</taxon>
    </lineage>
</organism>
<protein>
    <submittedName>
        <fullName evidence="8">Threonine/homoserine/homoserine lactone efflux protein</fullName>
    </submittedName>
</protein>
<dbReference type="GO" id="GO:0015171">
    <property type="term" value="F:amino acid transmembrane transporter activity"/>
    <property type="evidence" value="ECO:0007669"/>
    <property type="project" value="TreeGrafter"/>
</dbReference>
<evidence type="ECO:0000256" key="2">
    <source>
        <dbReference type="ARBA" id="ARBA00022475"/>
    </source>
</evidence>
<keyword evidence="4 7" id="KW-1133">Transmembrane helix</keyword>
<comment type="subcellular location">
    <subcellularLocation>
        <location evidence="1">Cell membrane</location>
        <topology evidence="1">Multi-pass membrane protein</topology>
    </subcellularLocation>
</comment>
<evidence type="ECO:0000256" key="1">
    <source>
        <dbReference type="ARBA" id="ARBA00004651"/>
    </source>
</evidence>
<dbReference type="GO" id="GO:0005886">
    <property type="term" value="C:plasma membrane"/>
    <property type="evidence" value="ECO:0007669"/>
    <property type="project" value="UniProtKB-SubCell"/>
</dbReference>